<reference evidence="2 3" key="1">
    <citation type="journal article" date="2018" name="IMA Fungus">
        <title>IMA Genome-F 9: Draft genome sequence of Annulohypoxylon stygium, Aspergillus mulundensis, Berkeleyomyces basicola (syn. Thielaviopsis basicola), Ceratocystis smalleyi, two Cercospora beticola strains, Coleophoma cylindrospora, Fusarium fracticaudum, Phialophora cf. hyalina, and Morchella septimelata.</title>
        <authorList>
            <person name="Wingfield B.D."/>
            <person name="Bills G.F."/>
            <person name="Dong Y."/>
            <person name="Huang W."/>
            <person name="Nel W.J."/>
            <person name="Swalarsk-Parry B.S."/>
            <person name="Vaghefi N."/>
            <person name="Wilken P.M."/>
            <person name="An Z."/>
            <person name="de Beer Z.W."/>
            <person name="De Vos L."/>
            <person name="Chen L."/>
            <person name="Duong T.A."/>
            <person name="Gao Y."/>
            <person name="Hammerbacher A."/>
            <person name="Kikkert J.R."/>
            <person name="Li Y."/>
            <person name="Li H."/>
            <person name="Li K."/>
            <person name="Li Q."/>
            <person name="Liu X."/>
            <person name="Ma X."/>
            <person name="Naidoo K."/>
            <person name="Pethybridge S.J."/>
            <person name="Sun J."/>
            <person name="Steenkamp E.T."/>
            <person name="van der Nest M.A."/>
            <person name="van Wyk S."/>
            <person name="Wingfield M.J."/>
            <person name="Xiong C."/>
            <person name="Yue Q."/>
            <person name="Zhang X."/>
        </authorList>
    </citation>
    <scope>NUCLEOTIDE SEQUENCE [LARGE SCALE GENOMIC DNA]</scope>
    <source>
        <strain evidence="2 3">BP 5553</strain>
    </source>
</reference>
<dbReference type="GeneID" id="43603312"/>
<evidence type="ECO:0000256" key="1">
    <source>
        <dbReference type="SAM" id="MobiDB-lite"/>
    </source>
</evidence>
<sequence length="103" mass="11886">MLLEEGADPDTGCPKPERYINIGHRRVLNDSLWSPEEFSTRNFPQQEAELRTLLRRTRLERRRAKSSKSQEGETGTEHVLRNAVMDTRARFGYSKRGQVGLSI</sequence>
<name>A0A370T9D4_9HELO</name>
<evidence type="ECO:0000313" key="2">
    <source>
        <dbReference type="EMBL" id="RDL30185.1"/>
    </source>
</evidence>
<feature type="compositionally biased region" description="Basic and acidic residues" evidence="1">
    <location>
        <begin position="68"/>
        <end position="80"/>
    </location>
</feature>
<gene>
    <name evidence="2" type="ORF">BP5553_10463</name>
</gene>
<dbReference type="Proteomes" id="UP000254866">
    <property type="component" value="Unassembled WGS sequence"/>
</dbReference>
<evidence type="ECO:0000313" key="3">
    <source>
        <dbReference type="Proteomes" id="UP000254866"/>
    </source>
</evidence>
<comment type="caution">
    <text evidence="2">The sequence shown here is derived from an EMBL/GenBank/DDBJ whole genome shotgun (WGS) entry which is preliminary data.</text>
</comment>
<keyword evidence="3" id="KW-1185">Reference proteome</keyword>
<protein>
    <submittedName>
        <fullName evidence="2">Uncharacterized protein</fullName>
    </submittedName>
</protein>
<dbReference type="RefSeq" id="XP_031864793.1">
    <property type="nucleotide sequence ID" value="XM_032019086.1"/>
</dbReference>
<feature type="region of interest" description="Disordered" evidence="1">
    <location>
        <begin position="59"/>
        <end position="81"/>
    </location>
</feature>
<proteinExistence type="predicted"/>
<accession>A0A370T9D4</accession>
<organism evidence="2 3">
    <name type="scientific">Venustampulla echinocandica</name>
    <dbReference type="NCBI Taxonomy" id="2656787"/>
    <lineage>
        <taxon>Eukaryota</taxon>
        <taxon>Fungi</taxon>
        <taxon>Dikarya</taxon>
        <taxon>Ascomycota</taxon>
        <taxon>Pezizomycotina</taxon>
        <taxon>Leotiomycetes</taxon>
        <taxon>Helotiales</taxon>
        <taxon>Pleuroascaceae</taxon>
        <taxon>Venustampulla</taxon>
    </lineage>
</organism>
<dbReference type="EMBL" id="NPIC01000016">
    <property type="protein sequence ID" value="RDL30185.1"/>
    <property type="molecule type" value="Genomic_DNA"/>
</dbReference>
<dbReference type="AlphaFoldDB" id="A0A370T9D4"/>